<evidence type="ECO:0000256" key="4">
    <source>
        <dbReference type="ARBA" id="ARBA00022777"/>
    </source>
</evidence>
<dbReference type="EMBL" id="JAHZUY010000009">
    <property type="protein sequence ID" value="MBW8269009.1"/>
    <property type="molecule type" value="Genomic_DNA"/>
</dbReference>
<dbReference type="PROSITE" id="PS50011">
    <property type="entry name" value="PROTEIN_KINASE_DOM"/>
    <property type="match status" value="1"/>
</dbReference>
<dbReference type="InterPro" id="IPR006016">
    <property type="entry name" value="UspA"/>
</dbReference>
<evidence type="ECO:0000256" key="3">
    <source>
        <dbReference type="ARBA" id="ARBA00022741"/>
    </source>
</evidence>
<dbReference type="CDD" id="cd14014">
    <property type="entry name" value="STKc_PknB_like"/>
    <property type="match status" value="1"/>
</dbReference>
<dbReference type="PRINTS" id="PR01438">
    <property type="entry name" value="UNVRSLSTRESS"/>
</dbReference>
<dbReference type="Gene3D" id="3.30.200.20">
    <property type="entry name" value="Phosphorylase Kinase, domain 1"/>
    <property type="match status" value="1"/>
</dbReference>
<dbReference type="SUPFAM" id="SSF52402">
    <property type="entry name" value="Adenine nucleotide alpha hydrolases-like"/>
    <property type="match status" value="1"/>
</dbReference>
<dbReference type="InterPro" id="IPR008271">
    <property type="entry name" value="Ser/Thr_kinase_AS"/>
</dbReference>
<dbReference type="PANTHER" id="PTHR43289">
    <property type="entry name" value="MITOGEN-ACTIVATED PROTEIN KINASE KINASE KINASE 20-RELATED"/>
    <property type="match status" value="1"/>
</dbReference>
<dbReference type="GO" id="GO:0016301">
    <property type="term" value="F:kinase activity"/>
    <property type="evidence" value="ECO:0007669"/>
    <property type="project" value="UniProtKB-KW"/>
</dbReference>
<dbReference type="Pfam" id="PF00582">
    <property type="entry name" value="Usp"/>
    <property type="match status" value="1"/>
</dbReference>
<dbReference type="InterPro" id="IPR014729">
    <property type="entry name" value="Rossmann-like_a/b/a_fold"/>
</dbReference>
<dbReference type="InterPro" id="IPR000719">
    <property type="entry name" value="Prot_kinase_dom"/>
</dbReference>
<evidence type="ECO:0000256" key="1">
    <source>
        <dbReference type="ARBA" id="ARBA00008791"/>
    </source>
</evidence>
<keyword evidence="8" id="KW-1185">Reference proteome</keyword>
<dbReference type="Gene3D" id="1.10.510.10">
    <property type="entry name" value="Transferase(Phosphotransferase) domain 1"/>
    <property type="match status" value="1"/>
</dbReference>
<keyword evidence="4 7" id="KW-0418">Kinase</keyword>
<evidence type="ECO:0000313" key="8">
    <source>
        <dbReference type="Proteomes" id="UP001519924"/>
    </source>
</evidence>
<evidence type="ECO:0000259" key="6">
    <source>
        <dbReference type="PROSITE" id="PS50011"/>
    </source>
</evidence>
<evidence type="ECO:0000313" key="7">
    <source>
        <dbReference type="EMBL" id="MBW8269009.1"/>
    </source>
</evidence>
<dbReference type="Pfam" id="PF00069">
    <property type="entry name" value="Pkinase"/>
    <property type="match status" value="1"/>
</dbReference>
<sequence>MAGTRLAAGETIDGFTLGARLHAGGMAALWEVTHPDHPGLPMLMKVPRLAAGEDPAAIVGFEMELMILPRLSGPHVPRVVAAAGFERQPYLVMERLPGPSLQARLSALPLGAEEVAAIGARVAEALDSLHRQDVVHLDVKPSNILFRPARDGAGGEAVLVDFGLAHHRLLPDLMQEEFRLPYGSAPYMAPEQAMGVRGEPRSDLFALGAVLYQLATGLLPFGDPQGLRAVRRRLWRDPLPPRLLRPSCPPWLQEIILRCLEVDPARRHPTAAQLAFDLRHPDQVALTERAGRRRRDGWLAALRRRFDTDARPAFRRPSGETGAVRAAPIVAVAVDLAEESAAMAEALRAGLGPIVAALPGARVACINVLRLNRAASDAAEDEAGRNRHVQRLVALKHWAAPLGLPEGRITFHVLEAADPAQALIAYATANRVDHIVLGARAESLRRRLLGSVSGQVAAHAPCTVTVVRPRAGAAGRGAAPAEA</sequence>
<dbReference type="PANTHER" id="PTHR43289:SF34">
    <property type="entry name" value="SERINE_THREONINE-PROTEIN KINASE YBDM-RELATED"/>
    <property type="match status" value="1"/>
</dbReference>
<dbReference type="RefSeq" id="WP_220116655.1">
    <property type="nucleotide sequence ID" value="NZ_JAHZUY010000009.1"/>
</dbReference>
<comment type="similarity">
    <text evidence="1">Belongs to the universal stress protein A family.</text>
</comment>
<proteinExistence type="inferred from homology"/>
<dbReference type="SUPFAM" id="SSF56112">
    <property type="entry name" value="Protein kinase-like (PK-like)"/>
    <property type="match status" value="1"/>
</dbReference>
<gene>
    <name evidence="7" type="ORF">K1J50_05860</name>
</gene>
<name>A0ABS7F0C2_9PROT</name>
<evidence type="ECO:0000256" key="5">
    <source>
        <dbReference type="ARBA" id="ARBA00022840"/>
    </source>
</evidence>
<evidence type="ECO:0000256" key="2">
    <source>
        <dbReference type="ARBA" id="ARBA00022679"/>
    </source>
</evidence>
<keyword evidence="5" id="KW-0067">ATP-binding</keyword>
<organism evidence="7 8">
    <name type="scientific">Caldovatus aquaticus</name>
    <dbReference type="NCBI Taxonomy" id="2865671"/>
    <lineage>
        <taxon>Bacteria</taxon>
        <taxon>Pseudomonadati</taxon>
        <taxon>Pseudomonadota</taxon>
        <taxon>Alphaproteobacteria</taxon>
        <taxon>Acetobacterales</taxon>
        <taxon>Roseomonadaceae</taxon>
        <taxon>Caldovatus</taxon>
    </lineage>
</organism>
<dbReference type="InterPro" id="IPR011009">
    <property type="entry name" value="Kinase-like_dom_sf"/>
</dbReference>
<dbReference type="PROSITE" id="PS00108">
    <property type="entry name" value="PROTEIN_KINASE_ST"/>
    <property type="match status" value="1"/>
</dbReference>
<dbReference type="InterPro" id="IPR006015">
    <property type="entry name" value="Universal_stress_UspA"/>
</dbReference>
<keyword evidence="2" id="KW-0808">Transferase</keyword>
<keyword evidence="3" id="KW-0547">Nucleotide-binding</keyword>
<dbReference type="Gene3D" id="3.40.50.620">
    <property type="entry name" value="HUPs"/>
    <property type="match status" value="1"/>
</dbReference>
<dbReference type="SMART" id="SM00220">
    <property type="entry name" value="S_TKc"/>
    <property type="match status" value="1"/>
</dbReference>
<reference evidence="7 8" key="1">
    <citation type="submission" date="2021-08" db="EMBL/GenBank/DDBJ databases">
        <title>Caldovatus sediminis gen. nov., sp. nov., a moderately thermophilic bacterium isolated from a hot spring.</title>
        <authorList>
            <person name="Hu C.-J."/>
            <person name="Li W.-J."/>
            <person name="Xian W.-D."/>
        </authorList>
    </citation>
    <scope>NUCLEOTIDE SEQUENCE [LARGE SCALE GENOMIC DNA]</scope>
    <source>
        <strain evidence="7 8">SYSU G05006</strain>
    </source>
</reference>
<accession>A0ABS7F0C2</accession>
<feature type="domain" description="Protein kinase" evidence="6">
    <location>
        <begin position="15"/>
        <end position="283"/>
    </location>
</feature>
<comment type="caution">
    <text evidence="7">The sequence shown here is derived from an EMBL/GenBank/DDBJ whole genome shotgun (WGS) entry which is preliminary data.</text>
</comment>
<protein>
    <submittedName>
        <fullName evidence="7">Protein kinase</fullName>
    </submittedName>
</protein>
<dbReference type="Proteomes" id="UP001519924">
    <property type="component" value="Unassembled WGS sequence"/>
</dbReference>